<dbReference type="Proteomes" id="UP001060215">
    <property type="component" value="Chromosome 14"/>
</dbReference>
<accession>A0ACC0FNP4</accession>
<sequence length="98" mass="11179">MKNASNYDEFERWVREVLSCGTVNLIGFHFVFLCLIFLWVCFDLNKAALAHGMGPRGSTLICGYTSYHGLLESCLANLNKKEVLNVFYVLQSVVHWES</sequence>
<reference evidence="1 2" key="1">
    <citation type="journal article" date="2022" name="Plant J.">
        <title>Chromosome-level genome of Camellia lanceoleosa provides a valuable resource for understanding genome evolution and self-incompatibility.</title>
        <authorList>
            <person name="Gong W."/>
            <person name="Xiao S."/>
            <person name="Wang L."/>
            <person name="Liao Z."/>
            <person name="Chang Y."/>
            <person name="Mo W."/>
            <person name="Hu G."/>
            <person name="Li W."/>
            <person name="Zhao G."/>
            <person name="Zhu H."/>
            <person name="Hu X."/>
            <person name="Ji K."/>
            <person name="Xiang X."/>
            <person name="Song Q."/>
            <person name="Yuan D."/>
            <person name="Jin S."/>
            <person name="Zhang L."/>
        </authorList>
    </citation>
    <scope>NUCLEOTIDE SEQUENCE [LARGE SCALE GENOMIC DNA]</scope>
    <source>
        <strain evidence="1">SQ_2022a</strain>
    </source>
</reference>
<organism evidence="1 2">
    <name type="scientific">Camellia lanceoleosa</name>
    <dbReference type="NCBI Taxonomy" id="1840588"/>
    <lineage>
        <taxon>Eukaryota</taxon>
        <taxon>Viridiplantae</taxon>
        <taxon>Streptophyta</taxon>
        <taxon>Embryophyta</taxon>
        <taxon>Tracheophyta</taxon>
        <taxon>Spermatophyta</taxon>
        <taxon>Magnoliopsida</taxon>
        <taxon>eudicotyledons</taxon>
        <taxon>Gunneridae</taxon>
        <taxon>Pentapetalae</taxon>
        <taxon>asterids</taxon>
        <taxon>Ericales</taxon>
        <taxon>Theaceae</taxon>
        <taxon>Camellia</taxon>
    </lineage>
</organism>
<dbReference type="EMBL" id="CM045771">
    <property type="protein sequence ID" value="KAI7989635.1"/>
    <property type="molecule type" value="Genomic_DNA"/>
</dbReference>
<keyword evidence="2" id="KW-1185">Reference proteome</keyword>
<name>A0ACC0FNP4_9ERIC</name>
<evidence type="ECO:0000313" key="1">
    <source>
        <dbReference type="EMBL" id="KAI7989635.1"/>
    </source>
</evidence>
<evidence type="ECO:0000313" key="2">
    <source>
        <dbReference type="Proteomes" id="UP001060215"/>
    </source>
</evidence>
<proteinExistence type="predicted"/>
<protein>
    <submittedName>
        <fullName evidence="1">8-amino-7-oxononanoate synthase</fullName>
    </submittedName>
</protein>
<gene>
    <name evidence="1" type="ORF">LOK49_LG13G00326</name>
</gene>
<comment type="caution">
    <text evidence="1">The sequence shown here is derived from an EMBL/GenBank/DDBJ whole genome shotgun (WGS) entry which is preliminary data.</text>
</comment>